<dbReference type="EMBL" id="KF724688">
    <property type="protein sequence ID" value="AHX39800.1"/>
    <property type="molecule type" value="Genomic_DNA"/>
</dbReference>
<evidence type="ECO:0000259" key="3">
    <source>
        <dbReference type="PROSITE" id="PS51186"/>
    </source>
</evidence>
<dbReference type="RefSeq" id="WP_235423466.1">
    <property type="nucleotide sequence ID" value="NZ_JWIC01000007.1"/>
</dbReference>
<evidence type="ECO:0000313" key="4">
    <source>
        <dbReference type="EMBL" id="AHX39800.1"/>
    </source>
</evidence>
<dbReference type="PROSITE" id="PS51186">
    <property type="entry name" value="GNAT"/>
    <property type="match status" value="1"/>
</dbReference>
<dbReference type="GO" id="GO:0016747">
    <property type="term" value="F:acyltransferase activity, transferring groups other than amino-acyl groups"/>
    <property type="evidence" value="ECO:0007669"/>
    <property type="project" value="InterPro"/>
</dbReference>
<dbReference type="PANTHER" id="PTHR43877">
    <property type="entry name" value="AMINOALKYLPHOSPHONATE N-ACETYLTRANSFERASE-RELATED-RELATED"/>
    <property type="match status" value="1"/>
</dbReference>
<sequence length="158" mass="17957">MTLESKSIQFRKATLSDKAALLSLEQAVVNAERPYNSQIKTDAHYYDLDNLLQSEQACVQVAECNGDIIATGYVQIRPSKQSLEHTHHGYLGFMFVNPEFRGQGINKDIMQLLIDWAESKGIYDFYLDVYNDNQAAINAYQKLGFKPSLLEMKVNTQN</sequence>
<reference evidence="4" key="1">
    <citation type="journal article" date="2014" name="Science">
        <title>Marine tubeworm metamorphosis induced by arrays of bacterial phage tail-like structures.</title>
        <authorList>
            <person name="Shikuma N.J."/>
            <person name="Pilhofer M."/>
            <person name="Weiss G.L."/>
            <person name="Hadfield M.G."/>
            <person name="Jensen G.J."/>
            <person name="Newman D.K."/>
        </authorList>
    </citation>
    <scope>NUCLEOTIDE SEQUENCE</scope>
    <source>
        <strain evidence="4">HI1</strain>
    </source>
</reference>
<dbReference type="InterPro" id="IPR016181">
    <property type="entry name" value="Acyl_CoA_acyltransferase"/>
</dbReference>
<keyword evidence="2 4" id="KW-0012">Acyltransferase</keyword>
<dbReference type="InterPro" id="IPR050832">
    <property type="entry name" value="Bact_Acetyltransf"/>
</dbReference>
<keyword evidence="1 4" id="KW-0808">Transferase</keyword>
<feature type="domain" description="N-acetyltransferase" evidence="3">
    <location>
        <begin position="8"/>
        <end position="158"/>
    </location>
</feature>
<protein>
    <submittedName>
        <fullName evidence="4">Ribosomal-protein-alanine acetyltransferase</fullName>
        <ecNumber evidence="4">2.3.1.128</ecNumber>
    </submittedName>
</protein>
<dbReference type="AlphaFoldDB" id="A0A023PZ39"/>
<accession>A0A023PZ39</accession>
<dbReference type="Gene3D" id="3.40.630.30">
    <property type="match status" value="1"/>
</dbReference>
<dbReference type="EC" id="2.3.1.128" evidence="4"/>
<dbReference type="InterPro" id="IPR000182">
    <property type="entry name" value="GNAT_dom"/>
</dbReference>
<dbReference type="CDD" id="cd04301">
    <property type="entry name" value="NAT_SF"/>
    <property type="match status" value="1"/>
</dbReference>
<proteinExistence type="predicted"/>
<evidence type="ECO:0000256" key="1">
    <source>
        <dbReference type="ARBA" id="ARBA00022679"/>
    </source>
</evidence>
<dbReference type="SUPFAM" id="SSF55729">
    <property type="entry name" value="Acyl-CoA N-acyltransferases (Nat)"/>
    <property type="match status" value="1"/>
</dbReference>
<dbReference type="Pfam" id="PF00583">
    <property type="entry name" value="Acetyltransf_1"/>
    <property type="match status" value="1"/>
</dbReference>
<name>A0A023PZ39_9GAMM</name>
<organism evidence="4">
    <name type="scientific">Pseudoalteromonas luteoviolacea</name>
    <dbReference type="NCBI Taxonomy" id="43657"/>
    <lineage>
        <taxon>Bacteria</taxon>
        <taxon>Pseudomonadati</taxon>
        <taxon>Pseudomonadota</taxon>
        <taxon>Gammaproteobacteria</taxon>
        <taxon>Alteromonadales</taxon>
        <taxon>Pseudoalteromonadaceae</taxon>
        <taxon>Pseudoalteromonas</taxon>
    </lineage>
</organism>
<evidence type="ECO:0000256" key="2">
    <source>
        <dbReference type="ARBA" id="ARBA00023315"/>
    </source>
</evidence>